<protein>
    <recommendedName>
        <fullName evidence="5">Reelin domain-containing protein</fullName>
    </recommendedName>
</protein>
<evidence type="ECO:0000313" key="4">
    <source>
        <dbReference type="Proteomes" id="UP000521872"/>
    </source>
</evidence>
<proteinExistence type="predicted"/>
<dbReference type="Proteomes" id="UP000521872">
    <property type="component" value="Unassembled WGS sequence"/>
</dbReference>
<evidence type="ECO:0000256" key="2">
    <source>
        <dbReference type="SAM" id="SignalP"/>
    </source>
</evidence>
<name>A0A8H4R0Z6_9AGAR</name>
<organism evidence="3 4">
    <name type="scientific">Agrocybe pediades</name>
    <dbReference type="NCBI Taxonomy" id="84607"/>
    <lineage>
        <taxon>Eukaryota</taxon>
        <taxon>Fungi</taxon>
        <taxon>Dikarya</taxon>
        <taxon>Basidiomycota</taxon>
        <taxon>Agaricomycotina</taxon>
        <taxon>Agaricomycetes</taxon>
        <taxon>Agaricomycetidae</taxon>
        <taxon>Agaricales</taxon>
        <taxon>Agaricineae</taxon>
        <taxon>Strophariaceae</taxon>
        <taxon>Agrocybe</taxon>
    </lineage>
</organism>
<feature type="signal peptide" evidence="2">
    <location>
        <begin position="1"/>
        <end position="24"/>
    </location>
</feature>
<dbReference type="EMBL" id="JAACJL010000015">
    <property type="protein sequence ID" value="KAF4621365.1"/>
    <property type="molecule type" value="Genomic_DNA"/>
</dbReference>
<sequence length="298" mass="31692">MHRVSSIICAVVLVVAAASLKAYAFPMPQLGKQCMLNYCMGTFATFPPRGGRRVPSPTIQLRTNAQRLADGLGPKPPMRRTQQRRGTPVRRQAEVSATPITPSPFVTRCGIMTIMDGDGEPVGYIGRSSFDESGLLLINETLSDAATACFTAERGASIAQSVSLSFTDLTTEGPIDFPLLALIQGMNNTDSNLTPLSAQYLTFGGAVGPAAPPGSLPEYTNNTVSFATGVERTVLTSVWTINLNSGSLTAQWTNEDATQPPTHIFAVDGILHASADPVRFSINATVTIDPVTLLFIAF</sequence>
<evidence type="ECO:0000256" key="1">
    <source>
        <dbReference type="SAM" id="MobiDB-lite"/>
    </source>
</evidence>
<comment type="caution">
    <text evidence="3">The sequence shown here is derived from an EMBL/GenBank/DDBJ whole genome shotgun (WGS) entry which is preliminary data.</text>
</comment>
<feature type="region of interest" description="Disordered" evidence="1">
    <location>
        <begin position="67"/>
        <end position="95"/>
    </location>
</feature>
<accession>A0A8H4R0Z6</accession>
<evidence type="ECO:0008006" key="5">
    <source>
        <dbReference type="Google" id="ProtNLM"/>
    </source>
</evidence>
<gene>
    <name evidence="3" type="ORF">D9613_001003</name>
</gene>
<keyword evidence="4" id="KW-1185">Reference proteome</keyword>
<feature type="chain" id="PRO_5034537113" description="Reelin domain-containing protein" evidence="2">
    <location>
        <begin position="25"/>
        <end position="298"/>
    </location>
</feature>
<dbReference type="AlphaFoldDB" id="A0A8H4R0Z6"/>
<keyword evidence="2" id="KW-0732">Signal</keyword>
<evidence type="ECO:0000313" key="3">
    <source>
        <dbReference type="EMBL" id="KAF4621365.1"/>
    </source>
</evidence>
<reference evidence="3 4" key="1">
    <citation type="submission" date="2019-12" db="EMBL/GenBank/DDBJ databases">
        <authorList>
            <person name="Floudas D."/>
            <person name="Bentzer J."/>
            <person name="Ahren D."/>
            <person name="Johansson T."/>
            <person name="Persson P."/>
            <person name="Tunlid A."/>
        </authorList>
    </citation>
    <scope>NUCLEOTIDE SEQUENCE [LARGE SCALE GENOMIC DNA]</scope>
    <source>
        <strain evidence="3 4">CBS 102.39</strain>
    </source>
</reference>